<evidence type="ECO:0000313" key="1">
    <source>
        <dbReference type="EMBL" id="CED90256.1"/>
    </source>
</evidence>
<reference evidence="1" key="1">
    <citation type="submission" date="2014-07" db="EMBL/GenBank/DDBJ databases">
        <authorList>
            <person name="Zhang J.E."/>
            <person name="Yang H."/>
            <person name="Guo J."/>
            <person name="Deng Z."/>
            <person name="Luo H."/>
            <person name="Luo M."/>
            <person name="Zhao B."/>
        </authorList>
    </citation>
    <scope>NUCLEOTIDE SEQUENCE</scope>
    <source>
        <strain evidence="1">AM4</strain>
    </source>
</reference>
<dbReference type="AlphaFoldDB" id="A0A1L7RFZ9"/>
<organism evidence="1">
    <name type="scientific">Actinomyces succiniciruminis</name>
    <dbReference type="NCBI Taxonomy" id="1522002"/>
    <lineage>
        <taxon>Bacteria</taxon>
        <taxon>Bacillati</taxon>
        <taxon>Actinomycetota</taxon>
        <taxon>Actinomycetes</taxon>
        <taxon>Actinomycetales</taxon>
        <taxon>Actinomycetaceae</taxon>
        <taxon>Actinomyces</taxon>
    </lineage>
</organism>
<proteinExistence type="predicted"/>
<gene>
    <name evidence="1" type="ORF">AAM4_0361</name>
</gene>
<protein>
    <submittedName>
        <fullName evidence="1">Uncharacterized protein</fullName>
    </submittedName>
</protein>
<sequence>MRKATWLVDGVPLDDPDGRWRLEAATSVPAPASRAVASTTLPSRDGVLAVRQGMGTGTVALSVAVVGTGRGGDLADVDATASWLAALLAGARTVTWQPGEGRSRSVDVVEAAVAEPEIRGRRHVVISAALTVHPWWVEDTAAVTSPAATVTTAGVRLNTGLWAGVSGRQQDAIVRISGRVVNPQVADIASGTSASYTGTIPAGTHLYIESWPWLRAWTSTSTAAWDIAQGTEVQVDHGEAGPLTITPVLGAGPGQAAPQVTVSAAGVSSATAVMRGRRWHQ</sequence>
<name>A0A1L7RFZ9_9ACTO</name>
<dbReference type="RefSeq" id="WP_210578564.1">
    <property type="nucleotide sequence ID" value="NZ_LK995470.1"/>
</dbReference>
<dbReference type="EMBL" id="LK995470">
    <property type="protein sequence ID" value="CED90256.1"/>
    <property type="molecule type" value="Genomic_DNA"/>
</dbReference>
<accession>A0A1L7RFZ9</accession>